<dbReference type="InterPro" id="IPR035919">
    <property type="entry name" value="EAL_sf"/>
</dbReference>
<feature type="domain" description="EAL" evidence="1">
    <location>
        <begin position="337"/>
        <end position="592"/>
    </location>
</feature>
<name>A0A368XYT7_9BURK</name>
<dbReference type="SMART" id="SM00052">
    <property type="entry name" value="EAL"/>
    <property type="match status" value="1"/>
</dbReference>
<dbReference type="Pfam" id="PF00990">
    <property type="entry name" value="GGDEF"/>
    <property type="match status" value="2"/>
</dbReference>
<dbReference type="SMART" id="SM00267">
    <property type="entry name" value="GGDEF"/>
    <property type="match status" value="1"/>
</dbReference>
<evidence type="ECO:0000313" key="3">
    <source>
        <dbReference type="EMBL" id="RCW71687.1"/>
    </source>
</evidence>
<dbReference type="SUPFAM" id="SSF141868">
    <property type="entry name" value="EAL domain-like"/>
    <property type="match status" value="1"/>
</dbReference>
<proteinExistence type="predicted"/>
<gene>
    <name evidence="3" type="ORF">DES41_104507</name>
</gene>
<dbReference type="NCBIfam" id="TIGR00254">
    <property type="entry name" value="GGDEF"/>
    <property type="match status" value="1"/>
</dbReference>
<evidence type="ECO:0000259" key="2">
    <source>
        <dbReference type="PROSITE" id="PS50887"/>
    </source>
</evidence>
<dbReference type="CDD" id="cd01949">
    <property type="entry name" value="GGDEF"/>
    <property type="match status" value="1"/>
</dbReference>
<dbReference type="PANTHER" id="PTHR44757">
    <property type="entry name" value="DIGUANYLATE CYCLASE DGCP"/>
    <property type="match status" value="1"/>
</dbReference>
<dbReference type="InterPro" id="IPR001633">
    <property type="entry name" value="EAL_dom"/>
</dbReference>
<dbReference type="EMBL" id="QPJK01000004">
    <property type="protein sequence ID" value="RCW71687.1"/>
    <property type="molecule type" value="Genomic_DNA"/>
</dbReference>
<comment type="caution">
    <text evidence="3">The sequence shown here is derived from an EMBL/GenBank/DDBJ whole genome shotgun (WGS) entry which is preliminary data.</text>
</comment>
<reference evidence="3 4" key="1">
    <citation type="submission" date="2018-07" db="EMBL/GenBank/DDBJ databases">
        <title>Genomic Encyclopedia of Type Strains, Phase IV (KMG-IV): sequencing the most valuable type-strain genomes for metagenomic binning, comparative biology and taxonomic classification.</title>
        <authorList>
            <person name="Goeker M."/>
        </authorList>
    </citation>
    <scope>NUCLEOTIDE SEQUENCE [LARGE SCALE GENOMIC DNA]</scope>
    <source>
        <strain evidence="3 4">DSM 21634</strain>
    </source>
</reference>
<dbReference type="Gene3D" id="3.30.70.270">
    <property type="match status" value="1"/>
</dbReference>
<keyword evidence="4" id="KW-1185">Reference proteome</keyword>
<organism evidence="3 4">
    <name type="scientific">Pseudorhodoferax soli</name>
    <dbReference type="NCBI Taxonomy" id="545864"/>
    <lineage>
        <taxon>Bacteria</taxon>
        <taxon>Pseudomonadati</taxon>
        <taxon>Pseudomonadota</taxon>
        <taxon>Betaproteobacteria</taxon>
        <taxon>Burkholderiales</taxon>
        <taxon>Comamonadaceae</taxon>
    </lineage>
</organism>
<evidence type="ECO:0000259" key="1">
    <source>
        <dbReference type="PROSITE" id="PS50883"/>
    </source>
</evidence>
<dbReference type="Pfam" id="PF00563">
    <property type="entry name" value="EAL"/>
    <property type="match status" value="1"/>
</dbReference>
<dbReference type="Gene3D" id="3.20.20.450">
    <property type="entry name" value="EAL domain"/>
    <property type="match status" value="1"/>
</dbReference>
<dbReference type="SUPFAM" id="SSF55073">
    <property type="entry name" value="Nucleotide cyclase"/>
    <property type="match status" value="1"/>
</dbReference>
<feature type="domain" description="GGDEF" evidence="2">
    <location>
        <begin position="174"/>
        <end position="328"/>
    </location>
</feature>
<dbReference type="PROSITE" id="PS50883">
    <property type="entry name" value="EAL"/>
    <property type="match status" value="1"/>
</dbReference>
<sequence length="592" mass="64038">MPGSTAPEVPEDSDAFQSLIQFLYQTPVGLIDADADGRIRMMNPMAAQLLMPLARHAVLSNLFDVLQEVVPQVRRLAAGPVGPRGVLCEGLRFEGGGPTAATHPARQRILALSLFSTDGTRLTAVVHDATQDERRQRRRVDAAAQTDRLTGLANRQALHAYLAARLEQGAGQARPLALLFINSDRFQHVNDTVGQTAGDAVLAQLAGRLQALVDAAPAEPQETVPAPLEMAMTQRALVARIDGDEFAVAFEPEPGAGAQAARALAARALLALGQPYTLDGQALRCQASIGIAYAAEQAQTVGDLLYHARLAMVAAKRAGGNRAMEFAHALREQARQRSATENELRRAVHADELFVVYQPVVSLRNGRVEAVEALVRWRHPVRGLVSPVDFIGIAEETGLIVEVGAFVLREACRQFMRWQRQHGTRAPALMAVNLSRGQLPHPSLVDDVAAIIEATGMRPGQLQLEVTESMAAQDAAVQTRLRDLKRLGLTLALDDFGTGYSSLASLHQLPVDVLKIDRSFVSQLETSRHHRVLVESTVRVAQSLALRTVAEGIETEAQAGMLAAMQCDKGQGYHFARPLGVAEFDAWLQARP</sequence>
<dbReference type="Proteomes" id="UP000252884">
    <property type="component" value="Unassembled WGS sequence"/>
</dbReference>
<dbReference type="CDD" id="cd01948">
    <property type="entry name" value="EAL"/>
    <property type="match status" value="1"/>
</dbReference>
<dbReference type="RefSeq" id="WP_245965747.1">
    <property type="nucleotide sequence ID" value="NZ_QPJK01000004.1"/>
</dbReference>
<dbReference type="PANTHER" id="PTHR44757:SF2">
    <property type="entry name" value="BIOFILM ARCHITECTURE MAINTENANCE PROTEIN MBAA"/>
    <property type="match status" value="1"/>
</dbReference>
<dbReference type="InterPro" id="IPR029787">
    <property type="entry name" value="Nucleotide_cyclase"/>
</dbReference>
<dbReference type="InterPro" id="IPR043128">
    <property type="entry name" value="Rev_trsase/Diguanyl_cyclase"/>
</dbReference>
<dbReference type="InterPro" id="IPR052155">
    <property type="entry name" value="Biofilm_reg_signaling"/>
</dbReference>
<evidence type="ECO:0000313" key="4">
    <source>
        <dbReference type="Proteomes" id="UP000252884"/>
    </source>
</evidence>
<dbReference type="InterPro" id="IPR000160">
    <property type="entry name" value="GGDEF_dom"/>
</dbReference>
<accession>A0A368XYT7</accession>
<protein>
    <submittedName>
        <fullName evidence="3">Diguanylate cyclase (GGDEF)-like protein</fullName>
    </submittedName>
</protein>
<dbReference type="AlphaFoldDB" id="A0A368XYT7"/>
<dbReference type="PROSITE" id="PS50887">
    <property type="entry name" value="GGDEF"/>
    <property type="match status" value="1"/>
</dbReference>